<dbReference type="SUPFAM" id="SSF101898">
    <property type="entry name" value="NHL repeat"/>
    <property type="match status" value="1"/>
</dbReference>
<dbReference type="HOGENOM" id="CLU_013730_1_0_6"/>
<keyword evidence="5" id="KW-1185">Reference proteome</keyword>
<dbReference type="Proteomes" id="UP000009102">
    <property type="component" value="Chromosome"/>
</dbReference>
<feature type="domain" description="Thioredoxin" evidence="3">
    <location>
        <begin position="21"/>
        <end position="172"/>
    </location>
</feature>
<evidence type="ECO:0000313" key="5">
    <source>
        <dbReference type="Proteomes" id="UP000009102"/>
    </source>
</evidence>
<dbReference type="KEGG" id="hna:Hneap_0567"/>
<dbReference type="eggNOG" id="COG0526">
    <property type="taxonomic scope" value="Bacteria"/>
</dbReference>
<evidence type="ECO:0000256" key="2">
    <source>
        <dbReference type="SAM" id="SignalP"/>
    </source>
</evidence>
<dbReference type="AlphaFoldDB" id="D0KY98"/>
<name>D0KY98_HALNC</name>
<organism evidence="4 5">
    <name type="scientific">Halothiobacillus neapolitanus (strain ATCC 23641 / DSM 15147 / CIP 104769 / NCIMB 8539 / c2)</name>
    <name type="common">Thiobacillus neapolitanus</name>
    <dbReference type="NCBI Taxonomy" id="555778"/>
    <lineage>
        <taxon>Bacteria</taxon>
        <taxon>Pseudomonadati</taxon>
        <taxon>Pseudomonadota</taxon>
        <taxon>Gammaproteobacteria</taxon>
        <taxon>Chromatiales</taxon>
        <taxon>Halothiobacillaceae</taxon>
        <taxon>Halothiobacillus</taxon>
    </lineage>
</organism>
<dbReference type="PANTHER" id="PTHR46388:SF2">
    <property type="entry name" value="NHL REPEAT-CONTAINING PROTEIN 2"/>
    <property type="match status" value="1"/>
</dbReference>
<dbReference type="Pfam" id="PF08534">
    <property type="entry name" value="Redoxin"/>
    <property type="match status" value="1"/>
</dbReference>
<dbReference type="GO" id="GO:0016491">
    <property type="term" value="F:oxidoreductase activity"/>
    <property type="evidence" value="ECO:0007669"/>
    <property type="project" value="InterPro"/>
</dbReference>
<dbReference type="InterPro" id="IPR001258">
    <property type="entry name" value="NHL_repeat"/>
</dbReference>
<dbReference type="PROSITE" id="PS51352">
    <property type="entry name" value="THIOREDOXIN_2"/>
    <property type="match status" value="1"/>
</dbReference>
<feature type="chain" id="PRO_5003009871" evidence="2">
    <location>
        <begin position="31"/>
        <end position="498"/>
    </location>
</feature>
<dbReference type="PANTHER" id="PTHR46388">
    <property type="entry name" value="NHL REPEAT-CONTAINING PROTEIN 2"/>
    <property type="match status" value="1"/>
</dbReference>
<sequence>MPRIRPLFLPLLALPVIALMLWFMPPAANASGYPPFPAQTQWFNVSKPLTGAQLQGRVVLLDFFTPGCINCIHMIPIQQQLKQKFGDDLLVVGVTSPKFTASQQADNMTPFLRRYHVDEPVFIDSGMTWWQHYGVFAWPTMLLLNPEGKVIHSFVGERSYTDMAAVIQSAVESARAANTLTHPKLPLKPLSADNHFMVLPTKIAVNDNRVAISDTGHDQVRIFDHEGKLLATIGDGKAGFADGSFATAEFNRPQGIAWLGNDLYVADTDNQRIRRIDFASQTVSTVVGNGQRVFLNEVTAAAKDTPLNSPWGLEAVDGDLFIAMAGDHAVWRYDPKTRKLDVYAGTGDEGLHDGERLLAQFAQSSGLAYHDHNLYVADPESSSIRQINMQTSLTITLVGKGLFSFGDRDGAADQALLQHPQGLAYLNGALYIADTFNNAIRKLNLDTLQVSTVAKNLAQPNGLAVLNDHTLLIADTYRDRIVALNIINGETTAWPPKK</sequence>
<dbReference type="RefSeq" id="WP_012823457.1">
    <property type="nucleotide sequence ID" value="NC_013422.1"/>
</dbReference>
<dbReference type="InterPro" id="IPR013740">
    <property type="entry name" value="Redoxin"/>
</dbReference>
<dbReference type="InterPro" id="IPR011042">
    <property type="entry name" value="6-blade_b-propeller_TolB-like"/>
</dbReference>
<reference evidence="4 5" key="1">
    <citation type="submission" date="2009-10" db="EMBL/GenBank/DDBJ databases">
        <title>Complete sequence of Halothiobacillus neapolitanus c2.</title>
        <authorList>
            <consortium name="US DOE Joint Genome Institute"/>
            <person name="Lucas S."/>
            <person name="Copeland A."/>
            <person name="Lapidus A."/>
            <person name="Glavina del Rio T."/>
            <person name="Tice H."/>
            <person name="Bruce D."/>
            <person name="Goodwin L."/>
            <person name="Pitluck S."/>
            <person name="Davenport K."/>
            <person name="Brettin T."/>
            <person name="Detter J.C."/>
            <person name="Han C."/>
            <person name="Tapia R."/>
            <person name="Larimer F."/>
            <person name="Land M."/>
            <person name="Hauser L."/>
            <person name="Kyrpides N."/>
            <person name="Mikhailova N."/>
            <person name="Kerfeld C."/>
            <person name="Cannon G."/>
            <person name="Heinhort S."/>
        </authorList>
    </citation>
    <scope>NUCLEOTIDE SEQUENCE [LARGE SCALE GENOMIC DNA]</scope>
    <source>
        <strain evidence="5">ATCC 23641 / c2</strain>
    </source>
</reference>
<accession>D0KY98</accession>
<evidence type="ECO:0000259" key="3">
    <source>
        <dbReference type="PROSITE" id="PS51352"/>
    </source>
</evidence>
<dbReference type="EMBL" id="CP001801">
    <property type="protein sequence ID" value="ACX95421.1"/>
    <property type="molecule type" value="Genomic_DNA"/>
</dbReference>
<dbReference type="InterPro" id="IPR036249">
    <property type="entry name" value="Thioredoxin-like_sf"/>
</dbReference>
<dbReference type="Gene3D" id="2.120.10.30">
    <property type="entry name" value="TolB, C-terminal domain"/>
    <property type="match status" value="2"/>
</dbReference>
<keyword evidence="2" id="KW-0732">Signal</keyword>
<evidence type="ECO:0000256" key="1">
    <source>
        <dbReference type="ARBA" id="ARBA00022737"/>
    </source>
</evidence>
<dbReference type="eggNOG" id="COG3391">
    <property type="taxonomic scope" value="Bacteria"/>
</dbReference>
<evidence type="ECO:0000313" key="4">
    <source>
        <dbReference type="EMBL" id="ACX95421.1"/>
    </source>
</evidence>
<dbReference type="InterPro" id="IPR013766">
    <property type="entry name" value="Thioredoxin_domain"/>
</dbReference>
<feature type="signal peptide" evidence="2">
    <location>
        <begin position="1"/>
        <end position="30"/>
    </location>
</feature>
<dbReference type="SUPFAM" id="SSF52833">
    <property type="entry name" value="Thioredoxin-like"/>
    <property type="match status" value="1"/>
</dbReference>
<proteinExistence type="predicted"/>
<gene>
    <name evidence="4" type="ordered locus">Hneap_0567</name>
</gene>
<dbReference type="STRING" id="555778.Hneap_0567"/>
<dbReference type="Gene3D" id="3.40.30.10">
    <property type="entry name" value="Glutaredoxin"/>
    <property type="match status" value="1"/>
</dbReference>
<dbReference type="Pfam" id="PF01436">
    <property type="entry name" value="NHL"/>
    <property type="match status" value="1"/>
</dbReference>
<protein>
    <submittedName>
        <fullName evidence="4">Redoxin domain protein</fullName>
    </submittedName>
</protein>
<keyword evidence="1" id="KW-0677">Repeat</keyword>